<evidence type="ECO:0000259" key="2">
    <source>
        <dbReference type="PROSITE" id="PS50076"/>
    </source>
</evidence>
<dbReference type="Proteomes" id="UP001530315">
    <property type="component" value="Unassembled WGS sequence"/>
</dbReference>
<feature type="domain" description="J" evidence="2">
    <location>
        <begin position="102"/>
        <end position="205"/>
    </location>
</feature>
<evidence type="ECO:0000313" key="4">
    <source>
        <dbReference type="Proteomes" id="UP001530315"/>
    </source>
</evidence>
<evidence type="ECO:0000313" key="3">
    <source>
        <dbReference type="EMBL" id="KAL3764070.1"/>
    </source>
</evidence>
<dbReference type="InterPro" id="IPR036869">
    <property type="entry name" value="J_dom_sf"/>
</dbReference>
<dbReference type="PANTHER" id="PTHR44240">
    <property type="entry name" value="DNAJ DOMAIN (PROKARYOTIC HEAT SHOCK PROTEIN)-RELATED"/>
    <property type="match status" value="1"/>
</dbReference>
<dbReference type="SUPFAM" id="SSF46565">
    <property type="entry name" value="Chaperone J-domain"/>
    <property type="match status" value="1"/>
</dbReference>
<dbReference type="EMBL" id="JALLAZ020001780">
    <property type="protein sequence ID" value="KAL3764070.1"/>
    <property type="molecule type" value="Genomic_DNA"/>
</dbReference>
<reference evidence="3 4" key="1">
    <citation type="submission" date="2024-10" db="EMBL/GenBank/DDBJ databases">
        <title>Updated reference genomes for cyclostephanoid diatoms.</title>
        <authorList>
            <person name="Roberts W.R."/>
            <person name="Alverson A.J."/>
        </authorList>
    </citation>
    <scope>NUCLEOTIDE SEQUENCE [LARGE SCALE GENOMIC DNA]</scope>
    <source>
        <strain evidence="3 4">AJA276-08</strain>
    </source>
</reference>
<name>A0ABD3MUD4_9STRA</name>
<dbReference type="InterPro" id="IPR001623">
    <property type="entry name" value="DnaJ_domain"/>
</dbReference>
<feature type="compositionally biased region" description="Polar residues" evidence="1">
    <location>
        <begin position="340"/>
        <end position="351"/>
    </location>
</feature>
<evidence type="ECO:0000256" key="1">
    <source>
        <dbReference type="SAM" id="MobiDB-lite"/>
    </source>
</evidence>
<proteinExistence type="predicted"/>
<dbReference type="PROSITE" id="PS50076">
    <property type="entry name" value="DNAJ_2"/>
    <property type="match status" value="1"/>
</dbReference>
<feature type="region of interest" description="Disordered" evidence="1">
    <location>
        <begin position="340"/>
        <end position="361"/>
    </location>
</feature>
<comment type="caution">
    <text evidence="3">The sequence shown here is derived from an EMBL/GenBank/DDBJ whole genome shotgun (WGS) entry which is preliminary data.</text>
</comment>
<dbReference type="SMART" id="SM00271">
    <property type="entry name" value="DnaJ"/>
    <property type="match status" value="1"/>
</dbReference>
<dbReference type="Gene3D" id="1.10.287.110">
    <property type="entry name" value="DnaJ domain"/>
    <property type="match status" value="1"/>
</dbReference>
<dbReference type="PRINTS" id="PR00625">
    <property type="entry name" value="JDOMAIN"/>
</dbReference>
<protein>
    <recommendedName>
        <fullName evidence="2">J domain-containing protein</fullName>
    </recommendedName>
</protein>
<dbReference type="Pfam" id="PF00226">
    <property type="entry name" value="DnaJ"/>
    <property type="match status" value="1"/>
</dbReference>
<dbReference type="InterPro" id="IPR052276">
    <property type="entry name" value="Diphthamide-biosynth_chaperone"/>
</dbReference>
<dbReference type="CDD" id="cd06257">
    <property type="entry name" value="DnaJ"/>
    <property type="match status" value="1"/>
</dbReference>
<accession>A0ABD3MUD4</accession>
<keyword evidence="4" id="KW-1185">Reference proteome</keyword>
<dbReference type="PANTHER" id="PTHR44240:SF22">
    <property type="entry name" value="CHAPERONE PROTEIN DNAJ 11, CHLOROPLASTIC-LIKE"/>
    <property type="match status" value="1"/>
</dbReference>
<organism evidence="3 4">
    <name type="scientific">Stephanodiscus triporus</name>
    <dbReference type="NCBI Taxonomy" id="2934178"/>
    <lineage>
        <taxon>Eukaryota</taxon>
        <taxon>Sar</taxon>
        <taxon>Stramenopiles</taxon>
        <taxon>Ochrophyta</taxon>
        <taxon>Bacillariophyta</taxon>
        <taxon>Coscinodiscophyceae</taxon>
        <taxon>Thalassiosirophycidae</taxon>
        <taxon>Stephanodiscales</taxon>
        <taxon>Stephanodiscaceae</taxon>
        <taxon>Stephanodiscus</taxon>
    </lineage>
</organism>
<gene>
    <name evidence="3" type="ORF">ACHAW5_010440</name>
</gene>
<dbReference type="AlphaFoldDB" id="A0ABD3MUD4"/>
<sequence length="381" mass="44788">MIVNPILAAAAVAARAVGSIFPGDWMARRQDIIPRNEPSFREAFPTNQYFVDMEENWHDQSRELDEFMSTTPIIVQDAEILSKETNRNQGSTKPPPLLGTNNPFKLLGIQPGASFDVIRTAYREMAKIYHPDVVLSPDASADERKEANWDFARVNAAFDILKRKENEEVFEYSVYVDGRQETRSVVMSDEYQQSDPYRIDYDRIMEMSQYRKRRPKTRMWYEDDRGYQPRHNDFESYSVDAFSRGKWWLTRDFDARDVEFEPIPSREKIWEERQIFERQEVRRSGFGFNPVQDQWWDEGSAFDNRNTGHVHEYQSRNSRQVHAKMKQVYPYKDRISNGWTSPVDSTHSSVETAVDNDPQGRFAQKEKWWKGDEKVAGDFSP</sequence>